<dbReference type="PANTHER" id="PTHR34202">
    <property type="entry name" value="UPF0548 PROTEIN"/>
    <property type="match status" value="1"/>
</dbReference>
<dbReference type="InterPro" id="IPR018960">
    <property type="entry name" value="DUF1990"/>
</dbReference>
<accession>A0ABD3MY77</accession>
<proteinExistence type="predicted"/>
<comment type="caution">
    <text evidence="3">The sequence shown here is derived from an EMBL/GenBank/DDBJ whole genome shotgun (WGS) entry which is preliminary data.</text>
</comment>
<protein>
    <recommendedName>
        <fullName evidence="2">DUF1990 domain-containing protein</fullName>
    </recommendedName>
</protein>
<dbReference type="AlphaFoldDB" id="A0ABD3MY77"/>
<organism evidence="3 4">
    <name type="scientific">Discostella pseudostelligera</name>
    <dbReference type="NCBI Taxonomy" id="259834"/>
    <lineage>
        <taxon>Eukaryota</taxon>
        <taxon>Sar</taxon>
        <taxon>Stramenopiles</taxon>
        <taxon>Ochrophyta</taxon>
        <taxon>Bacillariophyta</taxon>
        <taxon>Coscinodiscophyceae</taxon>
        <taxon>Thalassiosirophycidae</taxon>
        <taxon>Stephanodiscales</taxon>
        <taxon>Stephanodiscaceae</taxon>
        <taxon>Discostella</taxon>
    </lineage>
</organism>
<dbReference type="EMBL" id="JALLBG020000062">
    <property type="protein sequence ID" value="KAL3768778.1"/>
    <property type="molecule type" value="Genomic_DNA"/>
</dbReference>
<keyword evidence="4" id="KW-1185">Reference proteome</keyword>
<feature type="signal peptide" evidence="1">
    <location>
        <begin position="1"/>
        <end position="24"/>
    </location>
</feature>
<dbReference type="Pfam" id="PF09348">
    <property type="entry name" value="DUF1990"/>
    <property type="match status" value="1"/>
</dbReference>
<feature type="domain" description="DUF1990" evidence="2">
    <location>
        <begin position="151"/>
        <end position="318"/>
    </location>
</feature>
<evidence type="ECO:0000313" key="3">
    <source>
        <dbReference type="EMBL" id="KAL3768778.1"/>
    </source>
</evidence>
<dbReference type="PANTHER" id="PTHR34202:SF1">
    <property type="entry name" value="UPF0548 PROTEIN"/>
    <property type="match status" value="1"/>
</dbReference>
<dbReference type="Proteomes" id="UP001530293">
    <property type="component" value="Unassembled WGS sequence"/>
</dbReference>
<evidence type="ECO:0000256" key="1">
    <source>
        <dbReference type="SAM" id="SignalP"/>
    </source>
</evidence>
<name>A0ABD3MY77_9STRA</name>
<reference evidence="3 4" key="1">
    <citation type="submission" date="2024-10" db="EMBL/GenBank/DDBJ databases">
        <title>Updated reference genomes for cyclostephanoid diatoms.</title>
        <authorList>
            <person name="Roberts W.R."/>
            <person name="Alverson A.J."/>
        </authorList>
    </citation>
    <scope>NUCLEOTIDE SEQUENCE [LARGE SCALE GENOMIC DNA]</scope>
    <source>
        <strain evidence="3 4">AJA232-27</strain>
    </source>
</reference>
<evidence type="ECO:0000259" key="2">
    <source>
        <dbReference type="Pfam" id="PF09348"/>
    </source>
</evidence>
<evidence type="ECO:0000313" key="4">
    <source>
        <dbReference type="Proteomes" id="UP001530293"/>
    </source>
</evidence>
<keyword evidence="1" id="KW-0732">Signal</keyword>
<gene>
    <name evidence="3" type="ORF">ACHAWU_006879</name>
</gene>
<sequence length="334" mass="37948">MHILSGSGLLRISVCATISSVVAASSDASAQANVGLRGIPPSCRTRFVRSRPTNENMSMILFGSNNNKYNRDREGLFFTASFNHVLIDSLVRCTIEYWLQRYDSPKMKLVLRNLQLATILFLPAWRTKKNTSFHREFGDANDTTTLTGHTTFDGWRVLRYHKRVGYGKSCYRRVRRALFHWDFEARCGNKSMGIISSTLPLENEVDIRLENKASTTSKNLLATFTELRFLKPLKSIFVVNPVHVVYEVMDASGARNSVFSSASYATLSGHLLTGEERVTVRKGSNDEVEVEIVSFSRSTRSILGRCLWPLIGRVQQQFFLTELWHLDKIAKCQY</sequence>
<feature type="chain" id="PRO_5044818594" description="DUF1990 domain-containing protein" evidence="1">
    <location>
        <begin position="25"/>
        <end position="334"/>
    </location>
</feature>